<dbReference type="Gene3D" id="2.130.10.10">
    <property type="entry name" value="YVTN repeat-like/Quinoprotein amine dehydrogenase"/>
    <property type="match status" value="2"/>
</dbReference>
<dbReference type="RefSeq" id="WP_013558631.1">
    <property type="nucleotide sequence ID" value="NC_014960.1"/>
</dbReference>
<feature type="region of interest" description="Disordered" evidence="1">
    <location>
        <begin position="28"/>
        <end position="62"/>
    </location>
</feature>
<evidence type="ECO:0000256" key="1">
    <source>
        <dbReference type="SAM" id="MobiDB-lite"/>
    </source>
</evidence>
<dbReference type="eggNOG" id="COG4447">
    <property type="taxonomic scope" value="Bacteria"/>
</dbReference>
<dbReference type="OrthoDB" id="140537at2"/>
<dbReference type="InterPro" id="IPR015943">
    <property type="entry name" value="WD40/YVTN_repeat-like_dom_sf"/>
</dbReference>
<feature type="compositionally biased region" description="Low complexity" evidence="1">
    <location>
        <begin position="44"/>
        <end position="53"/>
    </location>
</feature>
<dbReference type="PANTHER" id="PTHR47199">
    <property type="entry name" value="PHOTOSYSTEM II STABILITY/ASSEMBLY FACTOR HCF136, CHLOROPLASTIC"/>
    <property type="match status" value="1"/>
</dbReference>
<dbReference type="AlphaFoldDB" id="E8MZ90"/>
<dbReference type="Proteomes" id="UP000008922">
    <property type="component" value="Chromosome"/>
</dbReference>
<dbReference type="PROSITE" id="PS51257">
    <property type="entry name" value="PROKAR_LIPOPROTEIN"/>
    <property type="match status" value="1"/>
</dbReference>
<sequence length="395" mass="43078">MKKLLLSLVLMLWAVSACAPRIPPVPSLQAQSLPEATPSPSPAPTFTAVPSPTETLPAPVPSSGSLLPFTQLTRLDALNGWGVRDTRVLRTTDGGRTWQDVTPSDLHSEMTVTLSGFFPSAEEAWVCLPALDRYDSGTLYRTTDGGQTWQSAPAPFGWANFFRAPASAQTVLAQVSLQGLVELHRTRDGGQTWELVMRSTAGDEDAPGRLPVGMHTQWQIAAQDEQTLWAAGISPAVDGLYLYRSGDGGVRWERRPLDLPQSPSGFYAEGLRFFDGQSGAFSIFYGSETFQRAFFVTRDGGASWQLTPGIPAVGNTWSAPDALHWWVWDGENLRLSQDGGWTWQTAPANPPETPESLVFSDPLTGWAVQYDENGHRLYGTTDGAQTWELLAEDVP</sequence>
<feature type="chain" id="PRO_5003225175" description="Photosynthesis system II assembly factor Ycf48/Hcf136-like domain-containing protein" evidence="2">
    <location>
        <begin position="20"/>
        <end position="395"/>
    </location>
</feature>
<evidence type="ECO:0000256" key="2">
    <source>
        <dbReference type="SAM" id="SignalP"/>
    </source>
</evidence>
<keyword evidence="4" id="KW-1185">Reference proteome</keyword>
<gene>
    <name evidence="3" type="ordered locus">ANT_01990</name>
</gene>
<evidence type="ECO:0000313" key="4">
    <source>
        <dbReference type="Proteomes" id="UP000008922"/>
    </source>
</evidence>
<dbReference type="HOGENOM" id="CLU_697641_0_0_0"/>
<dbReference type="InterPro" id="IPR002860">
    <property type="entry name" value="BNR_rpt"/>
</dbReference>
<proteinExistence type="predicted"/>
<dbReference type="PANTHER" id="PTHR47199:SF2">
    <property type="entry name" value="PHOTOSYSTEM II STABILITY_ASSEMBLY FACTOR HCF136, CHLOROPLASTIC"/>
    <property type="match status" value="1"/>
</dbReference>
<dbReference type="Pfam" id="PF02012">
    <property type="entry name" value="BNR"/>
    <property type="match status" value="1"/>
</dbReference>
<organism evidence="3 4">
    <name type="scientific">Anaerolinea thermophila (strain DSM 14523 / JCM 11388 / NBRC 100420 / UNI-1)</name>
    <dbReference type="NCBI Taxonomy" id="926569"/>
    <lineage>
        <taxon>Bacteria</taxon>
        <taxon>Bacillati</taxon>
        <taxon>Chloroflexota</taxon>
        <taxon>Anaerolineae</taxon>
        <taxon>Anaerolineales</taxon>
        <taxon>Anaerolineaceae</taxon>
        <taxon>Anaerolinea</taxon>
    </lineage>
</organism>
<reference evidence="3 4" key="1">
    <citation type="submission" date="2010-12" db="EMBL/GenBank/DDBJ databases">
        <title>Whole genome sequence of Anaerolinea thermophila UNI-1.</title>
        <authorList>
            <person name="Narita-Yamada S."/>
            <person name="Kishi E."/>
            <person name="Watanabe Y."/>
            <person name="Takasaki K."/>
            <person name="Ankai A."/>
            <person name="Oguchi A."/>
            <person name="Fukui S."/>
            <person name="Takahashi M."/>
            <person name="Yashiro I."/>
            <person name="Hosoyama A."/>
            <person name="Sekiguchi Y."/>
            <person name="Hanada S."/>
            <person name="Fujita N."/>
        </authorList>
    </citation>
    <scope>NUCLEOTIDE SEQUENCE [LARGE SCALE GENOMIC DNA]</scope>
    <source>
        <strain evidence="4">DSM 14523 / JCM 11388 / NBRC 100420 / UNI-1</strain>
    </source>
</reference>
<dbReference type="SUPFAM" id="SSF110296">
    <property type="entry name" value="Oligoxyloglucan reducing end-specific cellobiohydrolase"/>
    <property type="match status" value="2"/>
</dbReference>
<dbReference type="KEGG" id="atm:ANT_01990"/>
<keyword evidence="2" id="KW-0732">Signal</keyword>
<evidence type="ECO:0000313" key="3">
    <source>
        <dbReference type="EMBL" id="BAJ62233.1"/>
    </source>
</evidence>
<evidence type="ECO:0008006" key="5">
    <source>
        <dbReference type="Google" id="ProtNLM"/>
    </source>
</evidence>
<protein>
    <recommendedName>
        <fullName evidence="5">Photosynthesis system II assembly factor Ycf48/Hcf136-like domain-containing protein</fullName>
    </recommendedName>
</protein>
<dbReference type="EMBL" id="AP012029">
    <property type="protein sequence ID" value="BAJ62233.1"/>
    <property type="molecule type" value="Genomic_DNA"/>
</dbReference>
<name>E8MZ90_ANATU</name>
<dbReference type="InParanoid" id="E8MZ90"/>
<accession>E8MZ90</accession>
<feature type="signal peptide" evidence="2">
    <location>
        <begin position="1"/>
        <end position="19"/>
    </location>
</feature>